<dbReference type="InterPro" id="IPR003136">
    <property type="entry name" value="Cytidylate_kin"/>
</dbReference>
<dbReference type="RefSeq" id="WP_217068676.1">
    <property type="nucleotide sequence ID" value="NZ_JAHQCS010000171.1"/>
</dbReference>
<dbReference type="EC" id="2.7.4.25" evidence="6"/>
<comment type="catalytic activity">
    <reaction evidence="6">
        <text>CMP + ATP = CDP + ADP</text>
        <dbReference type="Rhea" id="RHEA:11600"/>
        <dbReference type="ChEBI" id="CHEBI:30616"/>
        <dbReference type="ChEBI" id="CHEBI:58069"/>
        <dbReference type="ChEBI" id="CHEBI:60377"/>
        <dbReference type="ChEBI" id="CHEBI:456216"/>
        <dbReference type="EC" id="2.7.4.25"/>
    </reaction>
</comment>
<gene>
    <name evidence="6 8" type="primary">cmk</name>
    <name evidence="8" type="ORF">KS419_21180</name>
</gene>
<dbReference type="Proteomes" id="UP000784880">
    <property type="component" value="Unassembled WGS sequence"/>
</dbReference>
<organism evidence="8 9">
    <name type="scientific">Evansella tamaricis</name>
    <dbReference type="NCBI Taxonomy" id="2069301"/>
    <lineage>
        <taxon>Bacteria</taxon>
        <taxon>Bacillati</taxon>
        <taxon>Bacillota</taxon>
        <taxon>Bacilli</taxon>
        <taxon>Bacillales</taxon>
        <taxon>Bacillaceae</taxon>
        <taxon>Evansella</taxon>
    </lineage>
</organism>
<dbReference type="CDD" id="cd02020">
    <property type="entry name" value="CMPK"/>
    <property type="match status" value="1"/>
</dbReference>
<name>A0ABS6JKP3_9BACI</name>
<evidence type="ECO:0000313" key="8">
    <source>
        <dbReference type="EMBL" id="MBU9714256.1"/>
    </source>
</evidence>
<evidence type="ECO:0000256" key="4">
    <source>
        <dbReference type="ARBA" id="ARBA00022777"/>
    </source>
</evidence>
<dbReference type="HAMAP" id="MF_00238">
    <property type="entry name" value="Cytidyl_kinase_type1"/>
    <property type="match status" value="1"/>
</dbReference>
<sequence length="226" mass="25308">MKNMNIAIDGPAGAGKSTVAKMVADQLSYVYIDTGAMYRAVTYEALKQNVDVNDGLNLIHLLHQLKIDLMNQEGKQIIQVNGVNITEEIRSKAVTNQVSYVAKHLEIREEMVKRQQELAEGGGTVMDGRDIGTAVLPFAELKIFLTASVDERAKRRHEELLSKGHPSDLNILKNEIRKRDQIDSEREVAPLKKATDAIEIDSTKMTIPEVVEIILSLARERKDMMK</sequence>
<comment type="similarity">
    <text evidence="6">Belongs to the cytidylate kinase family. Type 1 subfamily.</text>
</comment>
<comment type="catalytic activity">
    <reaction evidence="6">
        <text>dCMP + ATP = dCDP + ADP</text>
        <dbReference type="Rhea" id="RHEA:25094"/>
        <dbReference type="ChEBI" id="CHEBI:30616"/>
        <dbReference type="ChEBI" id="CHEBI:57566"/>
        <dbReference type="ChEBI" id="CHEBI:58593"/>
        <dbReference type="ChEBI" id="CHEBI:456216"/>
        <dbReference type="EC" id="2.7.4.25"/>
    </reaction>
</comment>
<dbReference type="InterPro" id="IPR011994">
    <property type="entry name" value="Cytidylate_kinase_dom"/>
</dbReference>
<reference evidence="8 9" key="1">
    <citation type="submission" date="2021-06" db="EMBL/GenBank/DDBJ databases">
        <title>Bacillus sp. RD4P76, an endophyte from a halophyte.</title>
        <authorList>
            <person name="Sun J.-Q."/>
        </authorList>
    </citation>
    <scope>NUCLEOTIDE SEQUENCE [LARGE SCALE GENOMIC DNA]</scope>
    <source>
        <strain evidence="8 9">CGMCC 1.15917</strain>
    </source>
</reference>
<keyword evidence="1 6" id="KW-0963">Cytoplasm</keyword>
<dbReference type="GO" id="GO:0016301">
    <property type="term" value="F:kinase activity"/>
    <property type="evidence" value="ECO:0007669"/>
    <property type="project" value="UniProtKB-KW"/>
</dbReference>
<keyword evidence="5 6" id="KW-0067">ATP-binding</keyword>
<keyword evidence="3 6" id="KW-0547">Nucleotide-binding</keyword>
<evidence type="ECO:0000256" key="5">
    <source>
        <dbReference type="ARBA" id="ARBA00022840"/>
    </source>
</evidence>
<accession>A0ABS6JKP3</accession>
<dbReference type="NCBIfam" id="TIGR00017">
    <property type="entry name" value="cmk"/>
    <property type="match status" value="1"/>
</dbReference>
<protein>
    <recommendedName>
        <fullName evidence="6">Cytidylate kinase</fullName>
        <shortName evidence="6">CK</shortName>
        <ecNumber evidence="6">2.7.4.25</ecNumber>
    </recommendedName>
    <alternativeName>
        <fullName evidence="6">Cytidine monophosphate kinase</fullName>
        <shortName evidence="6">CMP kinase</shortName>
    </alternativeName>
</protein>
<evidence type="ECO:0000259" key="7">
    <source>
        <dbReference type="Pfam" id="PF02224"/>
    </source>
</evidence>
<keyword evidence="2 6" id="KW-0808">Transferase</keyword>
<keyword evidence="4 6" id="KW-0418">Kinase</keyword>
<comment type="caution">
    <text evidence="8">The sequence shown here is derived from an EMBL/GenBank/DDBJ whole genome shotgun (WGS) entry which is preliminary data.</text>
</comment>
<dbReference type="PANTHER" id="PTHR21299">
    <property type="entry name" value="CYTIDYLATE KINASE/PANTOATE-BETA-ALANINE LIGASE"/>
    <property type="match status" value="1"/>
</dbReference>
<proteinExistence type="inferred from homology"/>
<evidence type="ECO:0000256" key="6">
    <source>
        <dbReference type="HAMAP-Rule" id="MF_00238"/>
    </source>
</evidence>
<evidence type="ECO:0000313" key="9">
    <source>
        <dbReference type="Proteomes" id="UP000784880"/>
    </source>
</evidence>
<keyword evidence="9" id="KW-1185">Reference proteome</keyword>
<evidence type="ECO:0000256" key="1">
    <source>
        <dbReference type="ARBA" id="ARBA00022490"/>
    </source>
</evidence>
<dbReference type="PANTHER" id="PTHR21299:SF2">
    <property type="entry name" value="CYTIDYLATE KINASE"/>
    <property type="match status" value="1"/>
</dbReference>
<comment type="subcellular location">
    <subcellularLocation>
        <location evidence="6">Cytoplasm</location>
    </subcellularLocation>
</comment>
<dbReference type="EMBL" id="JAHQCS010000171">
    <property type="protein sequence ID" value="MBU9714256.1"/>
    <property type="molecule type" value="Genomic_DNA"/>
</dbReference>
<feature type="binding site" evidence="6">
    <location>
        <begin position="10"/>
        <end position="18"/>
    </location>
    <ligand>
        <name>ATP</name>
        <dbReference type="ChEBI" id="CHEBI:30616"/>
    </ligand>
</feature>
<evidence type="ECO:0000256" key="3">
    <source>
        <dbReference type="ARBA" id="ARBA00022741"/>
    </source>
</evidence>
<feature type="domain" description="Cytidylate kinase" evidence="7">
    <location>
        <begin position="6"/>
        <end position="219"/>
    </location>
</feature>
<dbReference type="Pfam" id="PF02224">
    <property type="entry name" value="Cytidylate_kin"/>
    <property type="match status" value="1"/>
</dbReference>
<evidence type="ECO:0000256" key="2">
    <source>
        <dbReference type="ARBA" id="ARBA00022679"/>
    </source>
</evidence>